<gene>
    <name evidence="3 4" type="primary">LOC115209391</name>
</gene>
<proteinExistence type="predicted"/>
<feature type="domain" description="MH2" evidence="1">
    <location>
        <begin position="90"/>
        <end position="275"/>
    </location>
</feature>
<keyword evidence="2" id="KW-1185">Reference proteome</keyword>
<dbReference type="RefSeq" id="XP_029633640.1">
    <property type="nucleotide sequence ID" value="XM_029777780.2"/>
</dbReference>
<dbReference type="InterPro" id="IPR001132">
    <property type="entry name" value="SMAD_dom_Dwarfin-type"/>
</dbReference>
<dbReference type="GO" id="GO:0006355">
    <property type="term" value="P:regulation of DNA-templated transcription"/>
    <property type="evidence" value="ECO:0007669"/>
    <property type="project" value="InterPro"/>
</dbReference>
<reference evidence="3 4" key="1">
    <citation type="submission" date="2025-08" db="UniProtKB">
        <authorList>
            <consortium name="RefSeq"/>
        </authorList>
    </citation>
    <scope>IDENTIFICATION</scope>
</reference>
<dbReference type="AlphaFoldDB" id="A0A6P7S627"/>
<dbReference type="PANTHER" id="PTHR22742">
    <property type="entry name" value="EXPANSION, ISOFORM A-RELATED"/>
    <property type="match status" value="1"/>
</dbReference>
<dbReference type="SUPFAM" id="SSF49879">
    <property type="entry name" value="SMAD/FHA domain"/>
    <property type="match status" value="1"/>
</dbReference>
<dbReference type="InterPro" id="IPR008984">
    <property type="entry name" value="SMAD_FHA_dom_sf"/>
</dbReference>
<organism evidence="2 3">
    <name type="scientific">Octopus sinensis</name>
    <name type="common">East Asian common octopus</name>
    <dbReference type="NCBI Taxonomy" id="2607531"/>
    <lineage>
        <taxon>Eukaryota</taxon>
        <taxon>Metazoa</taxon>
        <taxon>Spiralia</taxon>
        <taxon>Lophotrochozoa</taxon>
        <taxon>Mollusca</taxon>
        <taxon>Cephalopoda</taxon>
        <taxon>Coleoidea</taxon>
        <taxon>Octopodiformes</taxon>
        <taxon>Octopoda</taxon>
        <taxon>Incirrata</taxon>
        <taxon>Octopodidae</taxon>
        <taxon>Octopus</taxon>
    </lineage>
</organism>
<accession>A0A6P7S627</accession>
<dbReference type="Pfam" id="PF03166">
    <property type="entry name" value="MH2"/>
    <property type="match status" value="1"/>
</dbReference>
<evidence type="ECO:0000313" key="2">
    <source>
        <dbReference type="Proteomes" id="UP000515154"/>
    </source>
</evidence>
<evidence type="ECO:0000259" key="1">
    <source>
        <dbReference type="PROSITE" id="PS51076"/>
    </source>
</evidence>
<dbReference type="KEGG" id="osn:115209391"/>
<sequence>MSGRELELSQSEYSELMPYQKYFSNLPSTVAPFYNMAYDEQTNVPDFRHQESSVHYQHTTPNKNEELMIQNTILRKIEAYKNSGQLDGAWALITYGEFNRPITDICVRRNEYVIDNSNNEEEQCKIGLRSIPQCQAEILFNQNLQVILTQDEKGSIYLINNSNFSVFIKDYLDMKQPYFSQEVIEQRGVIFGQGKPIKIFDMEEFRSEMTLQIYHKQFNREQLKFLCKTNVLFADAQRCMESPSWIMVTNLQAMDLLFDDQVYSELEELIANFIAGGTQRKIKNKRKKTFKRRIYTSQKESDLKRKTRMSLAKKGYKVKDFMKYSWENEDVVSPEDALNTNQMEEFFEPQKDYLFDFETDDTEHKHAKLVGDKMWARVKYTLENMSNENM</sequence>
<dbReference type="PROSITE" id="PS51076">
    <property type="entry name" value="MH2"/>
    <property type="match status" value="1"/>
</dbReference>
<name>A0A6P7S627_9MOLL</name>
<dbReference type="InterPro" id="IPR017855">
    <property type="entry name" value="SMAD-like_dom_sf"/>
</dbReference>
<protein>
    <submittedName>
        <fullName evidence="3 4">Uncharacterized protein LOC115209391 isoform X1</fullName>
    </submittedName>
</protein>
<dbReference type="Gene3D" id="2.60.200.10">
    <property type="match status" value="1"/>
</dbReference>
<evidence type="ECO:0000313" key="4">
    <source>
        <dbReference type="RefSeq" id="XP_029633641.1"/>
    </source>
</evidence>
<dbReference type="RefSeq" id="XP_029633641.1">
    <property type="nucleotide sequence ID" value="XM_029777781.2"/>
</dbReference>
<evidence type="ECO:0000313" key="3">
    <source>
        <dbReference type="RefSeq" id="XP_029633640.1"/>
    </source>
</evidence>
<dbReference type="PANTHER" id="PTHR22742:SF2">
    <property type="entry name" value="EXPANSION, ISOFORM A-RELATED"/>
    <property type="match status" value="1"/>
</dbReference>
<dbReference type="Proteomes" id="UP000515154">
    <property type="component" value="Linkage group LG3"/>
</dbReference>